<evidence type="ECO:0000313" key="1">
    <source>
        <dbReference type="EMBL" id="EGB04659.1"/>
    </source>
</evidence>
<reference evidence="1 2" key="1">
    <citation type="journal article" date="2011" name="Proc. Natl. Acad. Sci. U.S.A.">
        <title>Niche of harmful alga Aureococcus anophagefferens revealed through ecogenomics.</title>
        <authorList>
            <person name="Gobler C.J."/>
            <person name="Berry D.L."/>
            <person name="Dyhrman S.T."/>
            <person name="Wilhelm S.W."/>
            <person name="Salamov A."/>
            <person name="Lobanov A.V."/>
            <person name="Zhang Y."/>
            <person name="Collier J.L."/>
            <person name="Wurch L.L."/>
            <person name="Kustka A.B."/>
            <person name="Dill B.D."/>
            <person name="Shah M."/>
            <person name="VerBerkmoes N.C."/>
            <person name="Kuo A."/>
            <person name="Terry A."/>
            <person name="Pangilinan J."/>
            <person name="Lindquist E.A."/>
            <person name="Lucas S."/>
            <person name="Paulsen I.T."/>
            <person name="Hattenrath-Lehmann T.K."/>
            <person name="Talmage S.C."/>
            <person name="Walker E.A."/>
            <person name="Koch F."/>
            <person name="Burson A.M."/>
            <person name="Marcoval M.A."/>
            <person name="Tang Y.Z."/>
            <person name="Lecleir G.R."/>
            <person name="Coyne K.J."/>
            <person name="Berg G.M."/>
            <person name="Bertrand E.M."/>
            <person name="Saito M.A."/>
            <person name="Gladyshev V.N."/>
            <person name="Grigoriev I.V."/>
        </authorList>
    </citation>
    <scope>NUCLEOTIDE SEQUENCE [LARGE SCALE GENOMIC DNA]</scope>
    <source>
        <strain evidence="2">CCMP 1984</strain>
    </source>
</reference>
<protein>
    <submittedName>
        <fullName evidence="1">Expressed protein</fullName>
    </submittedName>
</protein>
<organism evidence="2">
    <name type="scientific">Aureococcus anophagefferens</name>
    <name type="common">Harmful bloom alga</name>
    <dbReference type="NCBI Taxonomy" id="44056"/>
    <lineage>
        <taxon>Eukaryota</taxon>
        <taxon>Sar</taxon>
        <taxon>Stramenopiles</taxon>
        <taxon>Ochrophyta</taxon>
        <taxon>Pelagophyceae</taxon>
        <taxon>Pelagomonadales</taxon>
        <taxon>Pelagomonadaceae</taxon>
        <taxon>Aureococcus</taxon>
    </lineage>
</organism>
<accession>F0YJI7</accession>
<proteinExistence type="predicted"/>
<sequence length="216" mass="23640">MIRSVLGKAVSRGSAILSSLDEQLNDEISTDESVEGATLRPVLISEEEEVKLESYESCESLRGKVAKLRCMVVALEHSLEEERATSKETSEKLSLALTESSTIDSLVDEYGKLSREAARQADEDAQQIAELLVRDEEQRAKLQIFEAQIMSLTEADDTKVSDLVASGAVCHQRPTVAVDSARLFAAVRAAKARNFELELELVDARKKVHTGGYALG</sequence>
<dbReference type="GeneID" id="20228711"/>
<dbReference type="KEGG" id="aaf:AURANDRAFT_72452"/>
<keyword evidence="2" id="KW-1185">Reference proteome</keyword>
<feature type="non-terminal residue" evidence="1">
    <location>
        <position position="216"/>
    </location>
</feature>
<gene>
    <name evidence="1" type="ORF">AURANDRAFT_72452</name>
</gene>
<dbReference type="AlphaFoldDB" id="F0YJI7"/>
<name>F0YJI7_AURAN</name>
<dbReference type="Proteomes" id="UP000002729">
    <property type="component" value="Unassembled WGS sequence"/>
</dbReference>
<dbReference type="EMBL" id="GL833148">
    <property type="protein sequence ID" value="EGB04659.1"/>
    <property type="molecule type" value="Genomic_DNA"/>
</dbReference>
<dbReference type="InParanoid" id="F0YJI7"/>
<dbReference type="RefSeq" id="XP_009040574.1">
    <property type="nucleotide sequence ID" value="XM_009042326.1"/>
</dbReference>
<evidence type="ECO:0000313" key="2">
    <source>
        <dbReference type="Proteomes" id="UP000002729"/>
    </source>
</evidence>